<feature type="non-terminal residue" evidence="2">
    <location>
        <position position="1"/>
    </location>
</feature>
<protein>
    <submittedName>
        <fullName evidence="2">Uncharacterized protein</fullName>
    </submittedName>
</protein>
<dbReference type="EMBL" id="KZ302134">
    <property type="protein sequence ID" value="PFH47096.1"/>
    <property type="molecule type" value="Genomic_DNA"/>
</dbReference>
<dbReference type="STRING" id="703135.A0A2A9NH43"/>
<accession>A0A2A9NH43</accession>
<reference evidence="2 3" key="1">
    <citation type="submission" date="2014-02" db="EMBL/GenBank/DDBJ databases">
        <title>Transposable element dynamics among asymbiotic and ectomycorrhizal Amanita fungi.</title>
        <authorList>
            <consortium name="DOE Joint Genome Institute"/>
            <person name="Hess J."/>
            <person name="Skrede I."/>
            <person name="Wolfe B."/>
            <person name="LaButti K."/>
            <person name="Ohm R.A."/>
            <person name="Grigoriev I.V."/>
            <person name="Pringle A."/>
        </authorList>
    </citation>
    <scope>NUCLEOTIDE SEQUENCE [LARGE SCALE GENOMIC DNA]</scope>
    <source>
        <strain evidence="2 3">SKay4041</strain>
    </source>
</reference>
<dbReference type="Proteomes" id="UP000242287">
    <property type="component" value="Unassembled WGS sequence"/>
</dbReference>
<evidence type="ECO:0000313" key="3">
    <source>
        <dbReference type="Proteomes" id="UP000242287"/>
    </source>
</evidence>
<dbReference type="AlphaFoldDB" id="A0A2A9NH43"/>
<evidence type="ECO:0000256" key="1">
    <source>
        <dbReference type="SAM" id="MobiDB-lite"/>
    </source>
</evidence>
<feature type="region of interest" description="Disordered" evidence="1">
    <location>
        <begin position="20"/>
        <end position="43"/>
    </location>
</feature>
<dbReference type="OrthoDB" id="6039950at2759"/>
<keyword evidence="3" id="KW-1185">Reference proteome</keyword>
<organism evidence="2 3">
    <name type="scientific">Amanita thiersii Skay4041</name>
    <dbReference type="NCBI Taxonomy" id="703135"/>
    <lineage>
        <taxon>Eukaryota</taxon>
        <taxon>Fungi</taxon>
        <taxon>Dikarya</taxon>
        <taxon>Basidiomycota</taxon>
        <taxon>Agaricomycotina</taxon>
        <taxon>Agaricomycetes</taxon>
        <taxon>Agaricomycetidae</taxon>
        <taxon>Agaricales</taxon>
        <taxon>Pluteineae</taxon>
        <taxon>Amanitaceae</taxon>
        <taxon>Amanita</taxon>
    </lineage>
</organism>
<gene>
    <name evidence="2" type="ORF">AMATHDRAFT_68414</name>
</gene>
<sequence length="101" mass="10595">NTLSAYPSTPVPLRNLFNNQAASRNGTGGADFDGRGSSFDASQLPGGPSWVFDGVQYDFPTSWGNGTDNVVASGQVVQLEKPVMVHELHMVYSGDASGGEC</sequence>
<proteinExistence type="predicted"/>
<evidence type="ECO:0000313" key="2">
    <source>
        <dbReference type="EMBL" id="PFH47096.1"/>
    </source>
</evidence>
<name>A0A2A9NH43_9AGAR</name>